<keyword evidence="1" id="KW-0378">Hydrolase</keyword>
<evidence type="ECO:0000313" key="3">
    <source>
        <dbReference type="EMBL" id="PEJ30268.1"/>
    </source>
</evidence>
<feature type="domain" description="SPOR" evidence="2">
    <location>
        <begin position="185"/>
        <end position="224"/>
    </location>
</feature>
<dbReference type="SUPFAM" id="SSF110997">
    <property type="entry name" value="Sporulation related repeat"/>
    <property type="match status" value="1"/>
</dbReference>
<sequence length="224" mass="25115">MKIIIDAGHGYNTPGKQSPEGMKEYEFNRETAKFTKFYLEKSKAVTVHFVHEDGRDVPLKERINRANSLGADLYISIHANAFGSGSWHEANGIETFIYLSRPKESLSIAEKVQSELVKATQLKNRGVKTANFQVLRETRCPAILVECGFMTNQKEASLLKTTAYRKKCGESIAKSILAYYNLQADVNPIMYKVQIGAFTEKKNAEALVKKLAKDGYKAIISVQK</sequence>
<gene>
    <name evidence="3" type="ORF">CN689_21075</name>
</gene>
<dbReference type="GO" id="GO:0009253">
    <property type="term" value="P:peptidoglycan catabolic process"/>
    <property type="evidence" value="ECO:0007669"/>
    <property type="project" value="InterPro"/>
</dbReference>
<dbReference type="Pfam" id="PF01520">
    <property type="entry name" value="Amidase_3"/>
    <property type="match status" value="1"/>
</dbReference>
<dbReference type="InterPro" id="IPR002508">
    <property type="entry name" value="MurNAc-LAA_cat"/>
</dbReference>
<dbReference type="Gene3D" id="3.30.70.1070">
    <property type="entry name" value="Sporulation related repeat"/>
    <property type="match status" value="1"/>
</dbReference>
<accession>A0AAX0RR02</accession>
<dbReference type="SUPFAM" id="SSF53187">
    <property type="entry name" value="Zn-dependent exopeptidases"/>
    <property type="match status" value="1"/>
</dbReference>
<dbReference type="GO" id="GO:0030288">
    <property type="term" value="C:outer membrane-bounded periplasmic space"/>
    <property type="evidence" value="ECO:0007669"/>
    <property type="project" value="TreeGrafter"/>
</dbReference>
<proteinExistence type="predicted"/>
<reference evidence="3 4" key="1">
    <citation type="submission" date="2017-09" db="EMBL/GenBank/DDBJ databases">
        <title>Large-scale bioinformatics analysis of Bacillus genomes uncovers conserved roles of natural products in bacterial physiology.</title>
        <authorList>
            <consortium name="Agbiome Team Llc"/>
            <person name="Bleich R.M."/>
            <person name="Kirk G.J."/>
            <person name="Santa Maria K.C."/>
            <person name="Allen S.E."/>
            <person name="Farag S."/>
            <person name="Shank E.A."/>
            <person name="Bowers A."/>
        </authorList>
    </citation>
    <scope>NUCLEOTIDE SEQUENCE [LARGE SCALE GENOMIC DNA]</scope>
    <source>
        <strain evidence="3 4">AFS003229</strain>
    </source>
</reference>
<protein>
    <submittedName>
        <fullName evidence="3">N-acetylmuramoyl-L-alanine amidase</fullName>
    </submittedName>
</protein>
<dbReference type="GO" id="GO:0008745">
    <property type="term" value="F:N-acetylmuramoyl-L-alanine amidase activity"/>
    <property type="evidence" value="ECO:0007669"/>
    <property type="project" value="InterPro"/>
</dbReference>
<dbReference type="InterPro" id="IPR007730">
    <property type="entry name" value="SPOR-like_dom"/>
</dbReference>
<dbReference type="Pfam" id="PF05036">
    <property type="entry name" value="SPOR"/>
    <property type="match status" value="1"/>
</dbReference>
<dbReference type="RefSeq" id="WP_098177227.1">
    <property type="nucleotide sequence ID" value="NZ_NUEQ01000034.1"/>
</dbReference>
<evidence type="ECO:0000313" key="4">
    <source>
        <dbReference type="Proteomes" id="UP000220106"/>
    </source>
</evidence>
<dbReference type="CDD" id="cd02696">
    <property type="entry name" value="MurNAc-LAA"/>
    <property type="match status" value="1"/>
</dbReference>
<dbReference type="Proteomes" id="UP000220106">
    <property type="component" value="Unassembled WGS sequence"/>
</dbReference>
<dbReference type="PROSITE" id="PS51724">
    <property type="entry name" value="SPOR"/>
    <property type="match status" value="1"/>
</dbReference>
<comment type="caution">
    <text evidence="3">The sequence shown here is derived from an EMBL/GenBank/DDBJ whole genome shotgun (WGS) entry which is preliminary data.</text>
</comment>
<dbReference type="GO" id="GO:0042834">
    <property type="term" value="F:peptidoglycan binding"/>
    <property type="evidence" value="ECO:0007669"/>
    <property type="project" value="InterPro"/>
</dbReference>
<dbReference type="Gene3D" id="3.40.630.40">
    <property type="entry name" value="Zn-dependent exopeptidases"/>
    <property type="match status" value="1"/>
</dbReference>
<evidence type="ECO:0000256" key="1">
    <source>
        <dbReference type="ARBA" id="ARBA00022801"/>
    </source>
</evidence>
<dbReference type="InterPro" id="IPR036680">
    <property type="entry name" value="SPOR-like_sf"/>
</dbReference>
<dbReference type="EMBL" id="NUEQ01000034">
    <property type="protein sequence ID" value="PEJ30268.1"/>
    <property type="molecule type" value="Genomic_DNA"/>
</dbReference>
<dbReference type="InterPro" id="IPR050695">
    <property type="entry name" value="N-acetylmuramoyl_amidase_3"/>
</dbReference>
<dbReference type="PANTHER" id="PTHR30404:SF0">
    <property type="entry name" value="N-ACETYLMURAMOYL-L-ALANINE AMIDASE AMIC"/>
    <property type="match status" value="1"/>
</dbReference>
<evidence type="ECO:0000259" key="2">
    <source>
        <dbReference type="PROSITE" id="PS51724"/>
    </source>
</evidence>
<dbReference type="AlphaFoldDB" id="A0AAX0RR02"/>
<name>A0AAX0RR02_9BACI</name>
<organism evidence="3 4">
    <name type="scientific">Peribacillus butanolivorans</name>
    <dbReference type="NCBI Taxonomy" id="421767"/>
    <lineage>
        <taxon>Bacteria</taxon>
        <taxon>Bacillati</taxon>
        <taxon>Bacillota</taxon>
        <taxon>Bacilli</taxon>
        <taxon>Bacillales</taxon>
        <taxon>Bacillaceae</taxon>
        <taxon>Peribacillus</taxon>
    </lineage>
</organism>
<dbReference type="SMART" id="SM00646">
    <property type="entry name" value="Ami_3"/>
    <property type="match status" value="1"/>
</dbReference>
<dbReference type="PANTHER" id="PTHR30404">
    <property type="entry name" value="N-ACETYLMURAMOYL-L-ALANINE AMIDASE"/>
    <property type="match status" value="1"/>
</dbReference>